<organism evidence="2 3">
    <name type="scientific">Halapricum salinum</name>
    <dbReference type="NCBI Taxonomy" id="1457250"/>
    <lineage>
        <taxon>Archaea</taxon>
        <taxon>Methanobacteriati</taxon>
        <taxon>Methanobacteriota</taxon>
        <taxon>Stenosarchaea group</taxon>
        <taxon>Halobacteria</taxon>
        <taxon>Halobacteriales</taxon>
        <taxon>Haloarculaceae</taxon>
        <taxon>Halapricum</taxon>
    </lineage>
</organism>
<dbReference type="InterPro" id="IPR004358">
    <property type="entry name" value="Sig_transdc_His_kin-like_C"/>
</dbReference>
<dbReference type="EMBL" id="CP031310">
    <property type="protein sequence ID" value="QCC52312.1"/>
    <property type="molecule type" value="Genomic_DNA"/>
</dbReference>
<dbReference type="PANTHER" id="PTHR45569">
    <property type="entry name" value="SENSOR PROTEIN KDPD"/>
    <property type="match status" value="1"/>
</dbReference>
<dbReference type="KEGG" id="hsn:DV733_14195"/>
<protein>
    <submittedName>
        <fullName evidence="2">Histidine kinase</fullName>
    </submittedName>
</protein>
<dbReference type="SUPFAM" id="SSF55874">
    <property type="entry name" value="ATPase domain of HSP90 chaperone/DNA topoisomerase II/histidine kinase"/>
    <property type="match status" value="1"/>
</dbReference>
<keyword evidence="3" id="KW-1185">Reference proteome</keyword>
<sequence>MSFEEQADFAKQVADLNKYGQALNSCETVEEVVSLTLEAVSLLFDFTSATLIEVRTNGPEVIESTNRNLSAGDRPSEVGRRAVETKETITETGADAGVAPDSSVTATLAVPAKIVDDVVVVLVIRSTSVDEIGEEYATPLEILASHAATAISNIRSRQQLERARNDLAKRKEMIELYDKLLRHDLGNDLQVISGFADALVGRLDGDNARYAEKIHRAAENSADLIERVGNLVSTLEAEEEPEPRSLQTVLTTVVKNVDSQYETLRIEFDPDIFDYQVYGGDLLDSVFQNILSNAAVHNEGEVTVRLYVEELPPDALVVGMADDGSGIPEAIRDELFEMGKKGPESEGTGLGLGFVRALTESYGGGVEVTDSEFGGAEFRVHLERV</sequence>
<dbReference type="PRINTS" id="PR00344">
    <property type="entry name" value="BCTRLSENSOR"/>
</dbReference>
<dbReference type="STRING" id="1457250.GCA_000755225_01702"/>
<dbReference type="InterPro" id="IPR003594">
    <property type="entry name" value="HATPase_dom"/>
</dbReference>
<evidence type="ECO:0000313" key="3">
    <source>
        <dbReference type="Proteomes" id="UP000296706"/>
    </source>
</evidence>
<dbReference type="GO" id="GO:0005886">
    <property type="term" value="C:plasma membrane"/>
    <property type="evidence" value="ECO:0007669"/>
    <property type="project" value="TreeGrafter"/>
</dbReference>
<dbReference type="Gene3D" id="3.30.450.40">
    <property type="match status" value="1"/>
</dbReference>
<dbReference type="InterPro" id="IPR036890">
    <property type="entry name" value="HATPase_C_sf"/>
</dbReference>
<dbReference type="RefSeq" id="WP_049992639.1">
    <property type="nucleotide sequence ID" value="NZ_CP031310.1"/>
</dbReference>
<dbReference type="OrthoDB" id="3369at2157"/>
<dbReference type="SMART" id="SM00387">
    <property type="entry name" value="HATPase_c"/>
    <property type="match status" value="1"/>
</dbReference>
<dbReference type="CDD" id="cd00075">
    <property type="entry name" value="HATPase"/>
    <property type="match status" value="1"/>
</dbReference>
<dbReference type="PROSITE" id="PS50109">
    <property type="entry name" value="HIS_KIN"/>
    <property type="match status" value="1"/>
</dbReference>
<evidence type="ECO:0000259" key="1">
    <source>
        <dbReference type="PROSITE" id="PS50109"/>
    </source>
</evidence>
<keyword evidence="2" id="KW-0808">Transferase</keyword>
<dbReference type="Gene3D" id="3.30.565.10">
    <property type="entry name" value="Histidine kinase-like ATPase, C-terminal domain"/>
    <property type="match status" value="1"/>
</dbReference>
<dbReference type="InterPro" id="IPR029016">
    <property type="entry name" value="GAF-like_dom_sf"/>
</dbReference>
<gene>
    <name evidence="2" type="ORF">DV733_14195</name>
</gene>
<accession>A0A4D6HH27</accession>
<reference evidence="2 3" key="1">
    <citation type="journal article" date="2019" name="Nat. Commun.">
        <title>A new type of DNA phosphorothioation-based antiviral system in archaea.</title>
        <authorList>
            <person name="Xiong L."/>
            <person name="Liu S."/>
            <person name="Chen S."/>
            <person name="Xiao Y."/>
            <person name="Zhu B."/>
            <person name="Gao Y."/>
            <person name="Zhang Y."/>
            <person name="Chen B."/>
            <person name="Luo J."/>
            <person name="Deng Z."/>
            <person name="Chen X."/>
            <person name="Wang L."/>
            <person name="Chen S."/>
        </authorList>
    </citation>
    <scope>NUCLEOTIDE SEQUENCE [LARGE SCALE GENOMIC DNA]</scope>
    <source>
        <strain evidence="2 3">CBA1105</strain>
    </source>
</reference>
<dbReference type="GO" id="GO:0000155">
    <property type="term" value="F:phosphorelay sensor kinase activity"/>
    <property type="evidence" value="ECO:0007669"/>
    <property type="project" value="TreeGrafter"/>
</dbReference>
<dbReference type="Proteomes" id="UP000296706">
    <property type="component" value="Chromosome"/>
</dbReference>
<dbReference type="GeneID" id="39849034"/>
<dbReference type="AlphaFoldDB" id="A0A4D6HH27"/>
<dbReference type="SUPFAM" id="SSF55781">
    <property type="entry name" value="GAF domain-like"/>
    <property type="match status" value="1"/>
</dbReference>
<dbReference type="Pfam" id="PF13492">
    <property type="entry name" value="GAF_3"/>
    <property type="match status" value="1"/>
</dbReference>
<name>A0A4D6HH27_9EURY</name>
<keyword evidence="2" id="KW-0418">Kinase</keyword>
<dbReference type="InterPro" id="IPR052023">
    <property type="entry name" value="Histidine_kinase_KdpD"/>
</dbReference>
<evidence type="ECO:0000313" key="2">
    <source>
        <dbReference type="EMBL" id="QCC52312.1"/>
    </source>
</evidence>
<dbReference type="InterPro" id="IPR005467">
    <property type="entry name" value="His_kinase_dom"/>
</dbReference>
<dbReference type="PANTHER" id="PTHR45569:SF1">
    <property type="entry name" value="SENSOR PROTEIN KDPD"/>
    <property type="match status" value="1"/>
</dbReference>
<feature type="domain" description="Histidine kinase" evidence="1">
    <location>
        <begin position="180"/>
        <end position="385"/>
    </location>
</feature>
<dbReference type="InterPro" id="IPR003018">
    <property type="entry name" value="GAF"/>
</dbReference>
<dbReference type="Pfam" id="PF02518">
    <property type="entry name" value="HATPase_c"/>
    <property type="match status" value="1"/>
</dbReference>
<proteinExistence type="predicted"/>